<dbReference type="GO" id="GO:0003824">
    <property type="term" value="F:catalytic activity"/>
    <property type="evidence" value="ECO:0007669"/>
    <property type="project" value="UniProtKB-ARBA"/>
</dbReference>
<organism evidence="2 3">
    <name type="scientific">Chitinivorax tropicus</name>
    <dbReference type="NCBI Taxonomy" id="714531"/>
    <lineage>
        <taxon>Bacteria</taxon>
        <taxon>Pseudomonadati</taxon>
        <taxon>Pseudomonadota</taxon>
        <taxon>Betaproteobacteria</taxon>
        <taxon>Chitinivorax</taxon>
    </lineage>
</organism>
<feature type="region of interest" description="Disordered" evidence="1">
    <location>
        <begin position="308"/>
        <end position="437"/>
    </location>
</feature>
<dbReference type="Pfam" id="PF13332">
    <property type="entry name" value="Fil_haemagg_2"/>
    <property type="match status" value="1"/>
</dbReference>
<dbReference type="AlphaFoldDB" id="A0A840MNF1"/>
<reference evidence="2 3" key="1">
    <citation type="submission" date="2020-08" db="EMBL/GenBank/DDBJ databases">
        <title>Genomic Encyclopedia of Type Strains, Phase IV (KMG-IV): sequencing the most valuable type-strain genomes for metagenomic binning, comparative biology and taxonomic classification.</title>
        <authorList>
            <person name="Goeker M."/>
        </authorList>
    </citation>
    <scope>NUCLEOTIDE SEQUENCE [LARGE SCALE GENOMIC DNA]</scope>
    <source>
        <strain evidence="2 3">DSM 27165</strain>
    </source>
</reference>
<dbReference type="InterPro" id="IPR025157">
    <property type="entry name" value="Hemagglutinin_rpt"/>
</dbReference>
<dbReference type="EMBL" id="JACHHY010000070">
    <property type="protein sequence ID" value="MBB5020654.1"/>
    <property type="molecule type" value="Genomic_DNA"/>
</dbReference>
<dbReference type="InterPro" id="IPR008619">
    <property type="entry name" value="Filamentous_hemagglutn_rpt"/>
</dbReference>
<feature type="compositionally biased region" description="Polar residues" evidence="1">
    <location>
        <begin position="308"/>
        <end position="335"/>
    </location>
</feature>
<protein>
    <submittedName>
        <fullName evidence="2">Large exoprotein involved in heme utilization and adhesion</fullName>
    </submittedName>
</protein>
<comment type="caution">
    <text evidence="2">The sequence shown here is derived from an EMBL/GenBank/DDBJ whole genome shotgun (WGS) entry which is preliminary data.</text>
</comment>
<gene>
    <name evidence="2" type="ORF">HNQ59_003979</name>
</gene>
<feature type="compositionally biased region" description="Low complexity" evidence="1">
    <location>
        <begin position="387"/>
        <end position="398"/>
    </location>
</feature>
<feature type="compositionally biased region" description="Polar residues" evidence="1">
    <location>
        <begin position="343"/>
        <end position="360"/>
    </location>
</feature>
<name>A0A840MNF1_9PROT</name>
<evidence type="ECO:0000256" key="1">
    <source>
        <dbReference type="SAM" id="MobiDB-lite"/>
    </source>
</evidence>
<keyword evidence="3" id="KW-1185">Reference proteome</keyword>
<sequence length="711" mass="74542">SIQADRLDNLGSAPEIEQVAISASTAGADGKAGKTVCGAGFEGNTLCAPDNSTGWMRKHGLRGVSDADWQAFIDQFPITKTLSDAPSEVAGPNTGSTWAAPWNDDGHETEELWRFLSASGYREQLKAGSAARPGQILAGRDIKLDGNALHNQYATISAGNDIELTGGSFHNEGRELKQVVDLRYEQWKDPNGLLYSKQHHDERTIGAVGALVSAGHTIRGNLAGSLINGAETGRSPSIVSRRDAATPGGPANVHSGIPTLGQPAPFVPVNLGHGIVLDGAELRIDVASLPTSGLFIAHIGDQLSGTTPLSTSAGTLSISPGQTSSGPLSGSNHSVATGPALTTGVTANQSGPLPGSSRSVATGPALTTGVTTNQSGPLPGSNRPVETGPALTTGPATAQPVAGAEPIQLASPTPAQPDTPPRVAIPSSQPAAPVPSAPGHRYLIETNPQFTDGRRFLSSDYMLERLGLTPDWTHKRLGDGFFEQRLLTQQLLQRTGRQLLAGQTDRESQFRALMEQGVRVARQFDLQAGVRLSAAQMAALTEDMIWLEARQLTLADGRTDTVLVPQLYLAHGERMRLNQDGALMLADNIDLSAGRIVNAGAMEARDRLSLTARDSLANLGGDLRGKQLDLYSGGDLLNQSGLIQGDQLRLQAGGDIRLDSQRQRLHTDAGFQDVLGRIGQLDASQSLSLLAGHDLDILGSDLNAGQSLSLG</sequence>
<dbReference type="RefSeq" id="WP_221320300.1">
    <property type="nucleotide sequence ID" value="NZ_JACHHY010000070.1"/>
</dbReference>
<evidence type="ECO:0000313" key="3">
    <source>
        <dbReference type="Proteomes" id="UP000575898"/>
    </source>
</evidence>
<feature type="non-terminal residue" evidence="2">
    <location>
        <position position="711"/>
    </location>
</feature>
<dbReference type="Proteomes" id="UP000575898">
    <property type="component" value="Unassembled WGS sequence"/>
</dbReference>
<evidence type="ECO:0000313" key="2">
    <source>
        <dbReference type="EMBL" id="MBB5020654.1"/>
    </source>
</evidence>
<feature type="non-terminal residue" evidence="2">
    <location>
        <position position="1"/>
    </location>
</feature>
<accession>A0A840MNF1</accession>
<feature type="region of interest" description="Disordered" evidence="1">
    <location>
        <begin position="233"/>
        <end position="257"/>
    </location>
</feature>
<proteinExistence type="predicted"/>
<dbReference type="Pfam" id="PF05594">
    <property type="entry name" value="Fil_haemagg"/>
    <property type="match status" value="3"/>
</dbReference>